<evidence type="ECO:0000313" key="1">
    <source>
        <dbReference type="EMBL" id="VEL23470.1"/>
    </source>
</evidence>
<proteinExistence type="predicted"/>
<name>A0A3S5ARP7_9PLAT</name>
<dbReference type="EMBL" id="CAAALY010062121">
    <property type="protein sequence ID" value="VEL23470.1"/>
    <property type="molecule type" value="Genomic_DNA"/>
</dbReference>
<gene>
    <name evidence="1" type="ORF">PXEA_LOCUS16910</name>
</gene>
<reference evidence="1" key="1">
    <citation type="submission" date="2018-11" db="EMBL/GenBank/DDBJ databases">
        <authorList>
            <consortium name="Pathogen Informatics"/>
        </authorList>
    </citation>
    <scope>NUCLEOTIDE SEQUENCE</scope>
</reference>
<organism evidence="1 2">
    <name type="scientific">Protopolystoma xenopodis</name>
    <dbReference type="NCBI Taxonomy" id="117903"/>
    <lineage>
        <taxon>Eukaryota</taxon>
        <taxon>Metazoa</taxon>
        <taxon>Spiralia</taxon>
        <taxon>Lophotrochozoa</taxon>
        <taxon>Platyhelminthes</taxon>
        <taxon>Monogenea</taxon>
        <taxon>Polyopisthocotylea</taxon>
        <taxon>Polystomatidea</taxon>
        <taxon>Polystomatidae</taxon>
        <taxon>Protopolystoma</taxon>
    </lineage>
</organism>
<dbReference type="Proteomes" id="UP000784294">
    <property type="component" value="Unassembled WGS sequence"/>
</dbReference>
<dbReference type="AlphaFoldDB" id="A0A3S5ARP7"/>
<accession>A0A3S5ARP7</accession>
<sequence length="100" mass="11018">MALASRPVGMSEKTISLIHEPDTGSSCWPGRNRLRSAHFKVCRQLINHLIRVILARAHAGQTTYRLTTDRPGSLCFALFTGLASYLAFPPLDSDTVPKPI</sequence>
<keyword evidence="2" id="KW-1185">Reference proteome</keyword>
<evidence type="ECO:0000313" key="2">
    <source>
        <dbReference type="Proteomes" id="UP000784294"/>
    </source>
</evidence>
<comment type="caution">
    <text evidence="1">The sequence shown here is derived from an EMBL/GenBank/DDBJ whole genome shotgun (WGS) entry which is preliminary data.</text>
</comment>
<protein>
    <submittedName>
        <fullName evidence="1">Uncharacterized protein</fullName>
    </submittedName>
</protein>